<organism evidence="2 3">
    <name type="scientific">Acetobacter aceti</name>
    <dbReference type="NCBI Taxonomy" id="435"/>
    <lineage>
        <taxon>Bacteria</taxon>
        <taxon>Pseudomonadati</taxon>
        <taxon>Pseudomonadota</taxon>
        <taxon>Alphaproteobacteria</taxon>
        <taxon>Acetobacterales</taxon>
        <taxon>Acetobacteraceae</taxon>
        <taxon>Acetobacter</taxon>
        <taxon>Acetobacter subgen. Acetobacter</taxon>
    </lineage>
</organism>
<evidence type="ECO:0000313" key="2">
    <source>
        <dbReference type="EMBL" id="BCI65730.1"/>
    </source>
</evidence>
<evidence type="ECO:0000313" key="3">
    <source>
        <dbReference type="Proteomes" id="UP000515220"/>
    </source>
</evidence>
<dbReference type="AlphaFoldDB" id="A0A6S6PFL2"/>
<sequence>MTGSSPLFPPSDDTVDQQCTEEQRKLDPVIDAVNALHTGHGFLSDEFPTL</sequence>
<evidence type="ECO:0000256" key="1">
    <source>
        <dbReference type="SAM" id="MobiDB-lite"/>
    </source>
</evidence>
<name>A0A6S6PFL2_ACEAC</name>
<feature type="region of interest" description="Disordered" evidence="1">
    <location>
        <begin position="1"/>
        <end position="21"/>
    </location>
</feature>
<protein>
    <submittedName>
        <fullName evidence="2">Uncharacterized protein</fullName>
    </submittedName>
</protein>
<accession>A0A6S6PFL2</accession>
<dbReference type="RefSeq" id="WP_180952783.1">
    <property type="nucleotide sequence ID" value="NZ_BEWK01000011.1"/>
</dbReference>
<dbReference type="EMBL" id="AP023326">
    <property type="protein sequence ID" value="BCI65730.1"/>
    <property type="molecule type" value="Genomic_DNA"/>
</dbReference>
<reference evidence="2 3" key="1">
    <citation type="submission" date="2020-07" db="EMBL/GenBank/DDBJ databases">
        <title>Complete Genome Sequence of an acetic acid bacterium, Acetobacter aceti JCM20276.</title>
        <authorList>
            <person name="Hirose Y."/>
            <person name="Mihara H."/>
        </authorList>
    </citation>
    <scope>NUCLEOTIDE SEQUENCE [LARGE SCALE GENOMIC DNA]</scope>
    <source>
        <strain evidence="2 3">JCM20276</strain>
    </source>
</reference>
<proteinExistence type="predicted"/>
<gene>
    <name evidence="2" type="ORF">AAJCM20276_03540</name>
</gene>
<dbReference type="Proteomes" id="UP000515220">
    <property type="component" value="Chromosome"/>
</dbReference>